<feature type="compositionally biased region" description="Polar residues" evidence="1">
    <location>
        <begin position="265"/>
        <end position="274"/>
    </location>
</feature>
<reference evidence="2" key="1">
    <citation type="submission" date="2019-10" db="EMBL/GenBank/DDBJ databases">
        <title>The miscellaneous mycovirome associated to the plant pathogenic fungus Erysiphe necator.</title>
        <authorList>
            <person name="Rodriguez-Romero J."/>
            <person name="Chiapello M."/>
            <person name="Cordoba L."/>
            <person name="Turina M."/>
            <person name="Ayllon M.A."/>
        </authorList>
    </citation>
    <scope>NUCLEOTIDE SEQUENCE</scope>
    <source>
        <strain evidence="2">PMS2_170</strain>
    </source>
</reference>
<dbReference type="EMBL" id="MN617803">
    <property type="protein sequence ID" value="QKK35409.1"/>
    <property type="molecule type" value="Genomic_RNA"/>
</dbReference>
<sequence>MSGFLTVGDAKRIVENGAEVVKVIVKLASLGLTADAMVAYARAVVNGEGPPSDLGVGAPKPLTIQAYSMLRDPKQYARQYGISDGEAMNWRSLFETDRARCLAEVETHVNNVLADRGSMKVAKVTDKGAPGSVPSGASPTAGTGGRLKAFKAEIASRSGIYGAYTFVATDTKRVETQAFAVDLGWNCHVMAQSKALAVAVARITRVKGRHDPSVEDFIFYIASNGRAVSASDIPSGVHSLACGPRDHVEPSERFPAKISDAPKQGSPTVVGSKT</sequence>
<evidence type="ECO:0000256" key="1">
    <source>
        <dbReference type="SAM" id="MobiDB-lite"/>
    </source>
</evidence>
<name>A0A8E3YYU7_9VIRU</name>
<accession>A0A8E3YYU7</accession>
<feature type="compositionally biased region" description="Basic and acidic residues" evidence="1">
    <location>
        <begin position="245"/>
        <end position="255"/>
    </location>
</feature>
<evidence type="ECO:0000313" key="2">
    <source>
        <dbReference type="EMBL" id="QKK35409.1"/>
    </source>
</evidence>
<dbReference type="InterPro" id="IPR058041">
    <property type="entry name" value="CcFV1_CP"/>
</dbReference>
<feature type="region of interest" description="Disordered" evidence="1">
    <location>
        <begin position="245"/>
        <end position="274"/>
    </location>
</feature>
<protein>
    <submittedName>
        <fullName evidence="2">Capsid protein</fullName>
    </submittedName>
</protein>
<organism evidence="2">
    <name type="scientific">Erysiphe necator associated polymycovirus 2</name>
    <dbReference type="NCBI Taxonomy" id="2742556"/>
    <lineage>
        <taxon>Viruses</taxon>
        <taxon>Riboviria</taxon>
        <taxon>Riboviria incertae sedis</taxon>
        <taxon>Polymycoviridae</taxon>
        <taxon>Polymycovirus</taxon>
    </lineage>
</organism>
<proteinExistence type="predicted"/>
<dbReference type="Pfam" id="PF25660">
    <property type="entry name" value="CcFV1_CP"/>
    <property type="match status" value="1"/>
</dbReference>